<protein>
    <submittedName>
        <fullName evidence="1">Uncharacterized protein</fullName>
    </submittedName>
</protein>
<name>A0A9D4ZGL8_ADICA</name>
<dbReference type="EMBL" id="JABFUD020000010">
    <property type="protein sequence ID" value="KAI5074753.1"/>
    <property type="molecule type" value="Genomic_DNA"/>
</dbReference>
<dbReference type="AlphaFoldDB" id="A0A9D4ZGL8"/>
<reference evidence="1" key="1">
    <citation type="submission" date="2021-01" db="EMBL/GenBank/DDBJ databases">
        <title>Adiantum capillus-veneris genome.</title>
        <authorList>
            <person name="Fang Y."/>
            <person name="Liao Q."/>
        </authorList>
    </citation>
    <scope>NUCLEOTIDE SEQUENCE</scope>
    <source>
        <strain evidence="1">H3</strain>
        <tissue evidence="1">Leaf</tissue>
    </source>
</reference>
<gene>
    <name evidence="1" type="ORF">GOP47_0010714</name>
</gene>
<keyword evidence="2" id="KW-1185">Reference proteome</keyword>
<proteinExistence type="predicted"/>
<comment type="caution">
    <text evidence="1">The sequence shown here is derived from an EMBL/GenBank/DDBJ whole genome shotgun (WGS) entry which is preliminary data.</text>
</comment>
<evidence type="ECO:0000313" key="1">
    <source>
        <dbReference type="EMBL" id="KAI5074753.1"/>
    </source>
</evidence>
<dbReference type="Proteomes" id="UP000886520">
    <property type="component" value="Chromosome 10"/>
</dbReference>
<evidence type="ECO:0000313" key="2">
    <source>
        <dbReference type="Proteomes" id="UP000886520"/>
    </source>
</evidence>
<sequence>MPHKACRSYALVQNDWSIDMGEAVINTGEDDEEKPPPSRATWVSTMLGKRLVRVWNQKKRLQQQHHLNKRKPLQI</sequence>
<organism evidence="1 2">
    <name type="scientific">Adiantum capillus-veneris</name>
    <name type="common">Maidenhair fern</name>
    <dbReference type="NCBI Taxonomy" id="13818"/>
    <lineage>
        <taxon>Eukaryota</taxon>
        <taxon>Viridiplantae</taxon>
        <taxon>Streptophyta</taxon>
        <taxon>Embryophyta</taxon>
        <taxon>Tracheophyta</taxon>
        <taxon>Polypodiopsida</taxon>
        <taxon>Polypodiidae</taxon>
        <taxon>Polypodiales</taxon>
        <taxon>Pteridineae</taxon>
        <taxon>Pteridaceae</taxon>
        <taxon>Vittarioideae</taxon>
        <taxon>Adiantum</taxon>
    </lineage>
</organism>
<accession>A0A9D4ZGL8</accession>